<keyword evidence="4" id="KW-0804">Transcription</keyword>
<accession>A0A7H8QRY5</accession>
<evidence type="ECO:0000256" key="3">
    <source>
        <dbReference type="ARBA" id="ARBA00023125"/>
    </source>
</evidence>
<evidence type="ECO:0000256" key="2">
    <source>
        <dbReference type="ARBA" id="ARBA00023015"/>
    </source>
</evidence>
<dbReference type="PANTHER" id="PTHR47840:SF1">
    <property type="entry name" value="ZN(II)2CYS6 TRANSCRIPTION FACTOR (EUROFUNG)"/>
    <property type="match status" value="1"/>
</dbReference>
<dbReference type="Proteomes" id="UP000509510">
    <property type="component" value="Chromosome II"/>
</dbReference>
<organism evidence="8 9">
    <name type="scientific">Talaromyces rugulosus</name>
    <name type="common">Penicillium rugulosum</name>
    <dbReference type="NCBI Taxonomy" id="121627"/>
    <lineage>
        <taxon>Eukaryota</taxon>
        <taxon>Fungi</taxon>
        <taxon>Dikarya</taxon>
        <taxon>Ascomycota</taxon>
        <taxon>Pezizomycotina</taxon>
        <taxon>Eurotiomycetes</taxon>
        <taxon>Eurotiomycetidae</taxon>
        <taxon>Eurotiales</taxon>
        <taxon>Trichocomaceae</taxon>
        <taxon>Talaromyces</taxon>
        <taxon>Talaromyces sect. Islandici</taxon>
    </lineage>
</organism>
<evidence type="ECO:0000313" key="8">
    <source>
        <dbReference type="EMBL" id="QKX56606.1"/>
    </source>
</evidence>
<evidence type="ECO:0000256" key="4">
    <source>
        <dbReference type="ARBA" id="ARBA00023163"/>
    </source>
</evidence>
<keyword evidence="3" id="KW-0238">DNA-binding</keyword>
<dbReference type="InterPro" id="IPR036864">
    <property type="entry name" value="Zn2-C6_fun-type_DNA-bd_sf"/>
</dbReference>
<dbReference type="PROSITE" id="PS00463">
    <property type="entry name" value="ZN2_CY6_FUNGAL_1"/>
    <property type="match status" value="1"/>
</dbReference>
<dbReference type="GO" id="GO:0008270">
    <property type="term" value="F:zinc ion binding"/>
    <property type="evidence" value="ECO:0007669"/>
    <property type="project" value="InterPro"/>
</dbReference>
<dbReference type="SUPFAM" id="SSF57701">
    <property type="entry name" value="Zn2/Cys6 DNA-binding domain"/>
    <property type="match status" value="1"/>
</dbReference>
<dbReference type="AlphaFoldDB" id="A0A7H8QRY5"/>
<dbReference type="GO" id="GO:0003677">
    <property type="term" value="F:DNA binding"/>
    <property type="evidence" value="ECO:0007669"/>
    <property type="project" value="UniProtKB-KW"/>
</dbReference>
<dbReference type="CDD" id="cd12148">
    <property type="entry name" value="fungal_TF_MHR"/>
    <property type="match status" value="1"/>
</dbReference>
<evidence type="ECO:0000256" key="6">
    <source>
        <dbReference type="SAM" id="MobiDB-lite"/>
    </source>
</evidence>
<evidence type="ECO:0000313" key="9">
    <source>
        <dbReference type="Proteomes" id="UP000509510"/>
    </source>
</evidence>
<dbReference type="Gene3D" id="4.10.240.10">
    <property type="entry name" value="Zn(2)-C6 fungal-type DNA-binding domain"/>
    <property type="match status" value="1"/>
</dbReference>
<dbReference type="GeneID" id="55991214"/>
<dbReference type="EMBL" id="CP055899">
    <property type="protein sequence ID" value="QKX56606.1"/>
    <property type="molecule type" value="Genomic_DNA"/>
</dbReference>
<dbReference type="SMART" id="SM00066">
    <property type="entry name" value="GAL4"/>
    <property type="match status" value="1"/>
</dbReference>
<evidence type="ECO:0000259" key="7">
    <source>
        <dbReference type="PROSITE" id="PS00463"/>
    </source>
</evidence>
<dbReference type="Pfam" id="PF04082">
    <property type="entry name" value="Fungal_trans"/>
    <property type="match status" value="1"/>
</dbReference>
<sequence length="688" mass="77070">MLNSSVATENRRKRVRKGTKSCWECKRRKIKCIPSPDLSICTGCLERSTACVSQEYVDDDPQHHVEDSALARRIARVESLLETLTDRISSNQVGGGLTPSSIPATTNESQPLFASLPTGFGGHAEVGPATGKVEILRRQLIKMLPCQADVDFLFASSHGWWLIQQHMMPHLPDHIESDSQGLFKITTVSTGHLMGITRLLLCISICIQQLSPGTDMRQLQTTVPLREMMSSIINFLDQNVLSDDEVTGSIEGVECLALQGIYEVNAGNLRRSWLAFRKAITISQLLGLHRKPFKTSQETLDVMETKRLHLWYQVSRGERYLSTLLGVPSGTVSAALPFDDKATWLSQEDHYHMQLYHISGLILSRNQEDFTHSFSTTQRIGELLDSLSEEMPPAWWDIPTSIPTDRTKKSSIEFERVMCQIWHFELETLVHLPFMLRAATDRRYEHSHVSCLNASRNLIKRWISIRESHITLLFSNLLEFEAFTAATTLLLGLLGAQKNTNQAVLQERYEDSQLVETVIQNFERLKQHGAGMAVDTQSISVIRTLQQFLHGTLSGKLRLEIPFFGIIKIASSGAVQPLEGERVLGANACQTTAFPSTISSSSITRMDSAPSLMSHRTRQPPSETVENEESSSRDDTTILQFSGAHFQLPEAPGIQSSGHDTGEWLFEESDRIFFDSLVNTDLGGDWAF</sequence>
<dbReference type="InterPro" id="IPR001138">
    <property type="entry name" value="Zn2Cys6_DnaBD"/>
</dbReference>
<dbReference type="CDD" id="cd00067">
    <property type="entry name" value="GAL4"/>
    <property type="match status" value="1"/>
</dbReference>
<dbReference type="GO" id="GO:0000981">
    <property type="term" value="F:DNA-binding transcription factor activity, RNA polymerase II-specific"/>
    <property type="evidence" value="ECO:0007669"/>
    <property type="project" value="InterPro"/>
</dbReference>
<dbReference type="GO" id="GO:0006351">
    <property type="term" value="P:DNA-templated transcription"/>
    <property type="evidence" value="ECO:0007669"/>
    <property type="project" value="InterPro"/>
</dbReference>
<dbReference type="RefSeq" id="XP_035342784.1">
    <property type="nucleotide sequence ID" value="XM_035486891.1"/>
</dbReference>
<name>A0A7H8QRY5_TALRU</name>
<dbReference type="InterPro" id="IPR007219">
    <property type="entry name" value="XnlR_reg_dom"/>
</dbReference>
<evidence type="ECO:0000256" key="1">
    <source>
        <dbReference type="ARBA" id="ARBA00022723"/>
    </source>
</evidence>
<feature type="domain" description="Zn(2)-C6 fungal-type" evidence="7">
    <location>
        <begin position="21"/>
        <end position="51"/>
    </location>
</feature>
<feature type="region of interest" description="Disordered" evidence="6">
    <location>
        <begin position="600"/>
        <end position="634"/>
    </location>
</feature>
<gene>
    <name evidence="8" type="ORF">TRUGW13939_03711</name>
</gene>
<keyword evidence="2" id="KW-0805">Transcription regulation</keyword>
<dbReference type="KEGG" id="trg:TRUGW13939_03711"/>
<keyword evidence="9" id="KW-1185">Reference proteome</keyword>
<evidence type="ECO:0000256" key="5">
    <source>
        <dbReference type="ARBA" id="ARBA00023242"/>
    </source>
</evidence>
<protein>
    <recommendedName>
        <fullName evidence="7">Zn(2)-C6 fungal-type domain-containing protein</fullName>
    </recommendedName>
</protein>
<dbReference type="OrthoDB" id="5392779at2759"/>
<dbReference type="PANTHER" id="PTHR47840">
    <property type="entry name" value="ZN(II)2CYS6 TRANSCRIPTION FACTOR (EUROFUNG)-RELATED"/>
    <property type="match status" value="1"/>
</dbReference>
<reference evidence="9" key="1">
    <citation type="submission" date="2020-06" db="EMBL/GenBank/DDBJ databases">
        <title>A chromosome-scale genome assembly of Talaromyces rugulosus W13939.</title>
        <authorList>
            <person name="Wang B."/>
            <person name="Guo L."/>
            <person name="Ye K."/>
            <person name="Wang L."/>
        </authorList>
    </citation>
    <scope>NUCLEOTIDE SEQUENCE [LARGE SCALE GENOMIC DNA]</scope>
    <source>
        <strain evidence="9">W13939</strain>
    </source>
</reference>
<keyword evidence="5" id="KW-0539">Nucleus</keyword>
<keyword evidence="1" id="KW-0479">Metal-binding</keyword>
<proteinExistence type="predicted"/>